<evidence type="ECO:0000313" key="2">
    <source>
        <dbReference type="Proteomes" id="UP000887572"/>
    </source>
</evidence>
<dbReference type="WBParaSite" id="Gr19_v10_g4367.t1">
    <property type="protein sequence ID" value="Gr19_v10_g4367.t1"/>
    <property type="gene ID" value="Gr19_v10_g4367"/>
</dbReference>
<proteinExistence type="predicted"/>
<reference evidence="3" key="1">
    <citation type="submission" date="2022-11" db="UniProtKB">
        <authorList>
            <consortium name="WormBaseParasite"/>
        </authorList>
    </citation>
    <scope>IDENTIFICATION</scope>
</reference>
<sequence>MTECFRTARRSKSEKRDEQFHMQKLAKLQETGRRWRRRSRQGEGVQGKIAGRRRSRQGEGLQDKISGDGQTVTKAFKARRRPSRQNFRRRAGDGEGLQGRIAGDAQAVAKAFKRECIVWWW</sequence>
<accession>A0A914HSZ3</accession>
<feature type="region of interest" description="Disordered" evidence="1">
    <location>
        <begin position="1"/>
        <end position="98"/>
    </location>
</feature>
<evidence type="ECO:0000313" key="3">
    <source>
        <dbReference type="WBParaSite" id="Gr19_v10_g4367.t1"/>
    </source>
</evidence>
<protein>
    <submittedName>
        <fullName evidence="3">Uncharacterized protein</fullName>
    </submittedName>
</protein>
<name>A0A914HSZ3_GLORO</name>
<dbReference type="AlphaFoldDB" id="A0A914HSZ3"/>
<dbReference type="Proteomes" id="UP000887572">
    <property type="component" value="Unplaced"/>
</dbReference>
<feature type="compositionally biased region" description="Basic residues" evidence="1">
    <location>
        <begin position="76"/>
        <end position="89"/>
    </location>
</feature>
<keyword evidence="2" id="KW-1185">Reference proteome</keyword>
<organism evidence="2 3">
    <name type="scientific">Globodera rostochiensis</name>
    <name type="common">Golden nematode worm</name>
    <name type="synonym">Heterodera rostochiensis</name>
    <dbReference type="NCBI Taxonomy" id="31243"/>
    <lineage>
        <taxon>Eukaryota</taxon>
        <taxon>Metazoa</taxon>
        <taxon>Ecdysozoa</taxon>
        <taxon>Nematoda</taxon>
        <taxon>Chromadorea</taxon>
        <taxon>Rhabditida</taxon>
        <taxon>Tylenchina</taxon>
        <taxon>Tylenchomorpha</taxon>
        <taxon>Tylenchoidea</taxon>
        <taxon>Heteroderidae</taxon>
        <taxon>Heteroderinae</taxon>
        <taxon>Globodera</taxon>
    </lineage>
</organism>
<evidence type="ECO:0000256" key="1">
    <source>
        <dbReference type="SAM" id="MobiDB-lite"/>
    </source>
</evidence>